<dbReference type="InterPro" id="IPR011992">
    <property type="entry name" value="EF-hand-dom_pair"/>
</dbReference>
<proteinExistence type="predicted"/>
<organism evidence="1 2">
    <name type="scientific">Triparma laevis f. longispina</name>
    <dbReference type="NCBI Taxonomy" id="1714387"/>
    <lineage>
        <taxon>Eukaryota</taxon>
        <taxon>Sar</taxon>
        <taxon>Stramenopiles</taxon>
        <taxon>Ochrophyta</taxon>
        <taxon>Bolidophyceae</taxon>
        <taxon>Parmales</taxon>
        <taxon>Triparmaceae</taxon>
        <taxon>Triparma</taxon>
    </lineage>
</organism>
<dbReference type="AlphaFoldDB" id="A0A9W6ZE07"/>
<keyword evidence="2" id="KW-1185">Reference proteome</keyword>
<evidence type="ECO:0008006" key="3">
    <source>
        <dbReference type="Google" id="ProtNLM"/>
    </source>
</evidence>
<evidence type="ECO:0000313" key="2">
    <source>
        <dbReference type="Proteomes" id="UP001165122"/>
    </source>
</evidence>
<comment type="caution">
    <text evidence="1">The sequence shown here is derived from an EMBL/GenBank/DDBJ whole genome shotgun (WGS) entry which is preliminary data.</text>
</comment>
<evidence type="ECO:0000313" key="1">
    <source>
        <dbReference type="EMBL" id="GMH48400.1"/>
    </source>
</evidence>
<name>A0A9W6ZE07_9STRA</name>
<reference evidence="2" key="1">
    <citation type="journal article" date="2023" name="Commun. Biol.">
        <title>Genome analysis of Parmales, the sister group of diatoms, reveals the evolutionary specialization of diatoms from phago-mixotrophs to photoautotrophs.</title>
        <authorList>
            <person name="Ban H."/>
            <person name="Sato S."/>
            <person name="Yoshikawa S."/>
            <person name="Yamada K."/>
            <person name="Nakamura Y."/>
            <person name="Ichinomiya M."/>
            <person name="Sato N."/>
            <person name="Blanc-Mathieu R."/>
            <person name="Endo H."/>
            <person name="Kuwata A."/>
            <person name="Ogata H."/>
        </authorList>
    </citation>
    <scope>NUCLEOTIDE SEQUENCE [LARGE SCALE GENOMIC DNA]</scope>
    <source>
        <strain evidence="2">NIES 3700</strain>
    </source>
</reference>
<accession>A0A9W6ZE07</accession>
<dbReference type="SUPFAM" id="SSF47473">
    <property type="entry name" value="EF-hand"/>
    <property type="match status" value="1"/>
</dbReference>
<protein>
    <recommendedName>
        <fullName evidence="3">EF-hand domain-containing protein</fullName>
    </recommendedName>
</protein>
<dbReference type="OrthoDB" id="10488862at2759"/>
<gene>
    <name evidence="1" type="ORF">TrLO_g4532</name>
</gene>
<sequence length="98" mass="10767">MPEPSATYKFARNPEAAIKQAVLRTIEERSDNPRKVWAALLTATGADRDASISIPEFTRALKHFGTGIQLTDDDTTILFQGASSISFSEFQALINSNH</sequence>
<dbReference type="EMBL" id="BRXW01000367">
    <property type="protein sequence ID" value="GMH48400.1"/>
    <property type="molecule type" value="Genomic_DNA"/>
</dbReference>
<dbReference type="Proteomes" id="UP001165122">
    <property type="component" value="Unassembled WGS sequence"/>
</dbReference>